<proteinExistence type="predicted"/>
<keyword evidence="7" id="KW-0413">Isomerase</keyword>
<evidence type="ECO:0000256" key="7">
    <source>
        <dbReference type="ARBA" id="ARBA00023235"/>
    </source>
</evidence>
<organism evidence="10 11">
    <name type="scientific">Mucilaginibacter rubeus</name>
    <dbReference type="NCBI Taxonomy" id="2027860"/>
    <lineage>
        <taxon>Bacteria</taxon>
        <taxon>Pseudomonadati</taxon>
        <taxon>Bacteroidota</taxon>
        <taxon>Sphingobacteriia</taxon>
        <taxon>Sphingobacteriales</taxon>
        <taxon>Sphingobacteriaceae</taxon>
        <taxon>Mucilaginibacter</taxon>
    </lineage>
</organism>
<comment type="pathway">
    <text evidence="2">Carotenoid biosynthesis.</text>
</comment>
<gene>
    <name evidence="10" type="ORF">J3L21_19805</name>
</gene>
<accession>A0ABX7U4R9</accession>
<evidence type="ECO:0000256" key="8">
    <source>
        <dbReference type="SAM" id="Phobius"/>
    </source>
</evidence>
<feature type="domain" description="Lycopene cyclase" evidence="9">
    <location>
        <begin position="3"/>
        <end position="53"/>
    </location>
</feature>
<dbReference type="Proteomes" id="UP000663940">
    <property type="component" value="Chromosome"/>
</dbReference>
<reference evidence="10 11" key="1">
    <citation type="submission" date="2021-03" db="EMBL/GenBank/DDBJ databases">
        <title>Mucilaginibacter strains isolated from gold and copper mining confer multi heavy-metal resistance.</title>
        <authorList>
            <person name="Li Y."/>
        </authorList>
    </citation>
    <scope>NUCLEOTIDE SEQUENCE [LARGE SCALE GENOMIC DNA]</scope>
    <source>
        <strain evidence="10 11">P2-4</strain>
    </source>
</reference>
<dbReference type="EMBL" id="CP071880">
    <property type="protein sequence ID" value="QTE47797.1"/>
    <property type="molecule type" value="Genomic_DNA"/>
</dbReference>
<name>A0ABX7U4R9_9SPHI</name>
<evidence type="ECO:0000256" key="3">
    <source>
        <dbReference type="ARBA" id="ARBA00022692"/>
    </source>
</evidence>
<evidence type="ECO:0000256" key="4">
    <source>
        <dbReference type="ARBA" id="ARBA00022746"/>
    </source>
</evidence>
<evidence type="ECO:0000313" key="10">
    <source>
        <dbReference type="EMBL" id="QTE47797.1"/>
    </source>
</evidence>
<dbReference type="InterPro" id="IPR017825">
    <property type="entry name" value="Lycopene_cyclase_dom"/>
</dbReference>
<evidence type="ECO:0000259" key="9">
    <source>
        <dbReference type="Pfam" id="PF18916"/>
    </source>
</evidence>
<dbReference type="RefSeq" id="WP_208057556.1">
    <property type="nucleotide sequence ID" value="NZ_CP043451.1"/>
</dbReference>
<evidence type="ECO:0000256" key="1">
    <source>
        <dbReference type="ARBA" id="ARBA00004141"/>
    </source>
</evidence>
<evidence type="ECO:0000256" key="2">
    <source>
        <dbReference type="ARBA" id="ARBA00004829"/>
    </source>
</evidence>
<protein>
    <recommendedName>
        <fullName evidence="9">Lycopene cyclase domain-containing protein</fullName>
    </recommendedName>
</protein>
<evidence type="ECO:0000256" key="6">
    <source>
        <dbReference type="ARBA" id="ARBA00023136"/>
    </source>
</evidence>
<keyword evidence="4" id="KW-0125">Carotenoid biosynthesis</keyword>
<keyword evidence="11" id="KW-1185">Reference proteome</keyword>
<keyword evidence="6 8" id="KW-0472">Membrane</keyword>
<evidence type="ECO:0000313" key="11">
    <source>
        <dbReference type="Proteomes" id="UP000663940"/>
    </source>
</evidence>
<dbReference type="Pfam" id="PF18916">
    <property type="entry name" value="Lycopene_cyc"/>
    <property type="match status" value="1"/>
</dbReference>
<sequence>MSLYNGLLTGTGLENLVVWYNPAHIIGVRILTIPVEDVFYGMNPILLNVMIYTGLNTGFYFRLKNQRRAII</sequence>
<feature type="transmembrane region" description="Helical" evidence="8">
    <location>
        <begin position="45"/>
        <end position="63"/>
    </location>
</feature>
<comment type="subcellular location">
    <subcellularLocation>
        <location evidence="1">Membrane</location>
        <topology evidence="1">Multi-pass membrane protein</topology>
    </subcellularLocation>
</comment>
<evidence type="ECO:0000256" key="5">
    <source>
        <dbReference type="ARBA" id="ARBA00022989"/>
    </source>
</evidence>
<keyword evidence="5 8" id="KW-1133">Transmembrane helix</keyword>
<keyword evidence="3 8" id="KW-0812">Transmembrane</keyword>